<feature type="transmembrane region" description="Helical" evidence="1">
    <location>
        <begin position="156"/>
        <end position="178"/>
    </location>
</feature>
<reference evidence="2 3" key="1">
    <citation type="submission" date="2020-09" db="EMBL/GenBank/DDBJ databases">
        <authorList>
            <person name="Kim M.K."/>
        </authorList>
    </citation>
    <scope>NUCLEOTIDE SEQUENCE [LARGE SCALE GENOMIC DNA]</scope>
    <source>
        <strain evidence="2 3">BT189</strain>
    </source>
</reference>
<feature type="transmembrane region" description="Helical" evidence="1">
    <location>
        <begin position="232"/>
        <end position="250"/>
    </location>
</feature>
<feature type="transmembrane region" description="Helical" evidence="1">
    <location>
        <begin position="398"/>
        <end position="418"/>
    </location>
</feature>
<keyword evidence="3" id="KW-1185">Reference proteome</keyword>
<dbReference type="Gene3D" id="2.60.120.260">
    <property type="entry name" value="Galactose-binding domain-like"/>
    <property type="match status" value="1"/>
</dbReference>
<dbReference type="RefSeq" id="WP_190926141.1">
    <property type="nucleotide sequence ID" value="NZ_JACXAC010000005.1"/>
</dbReference>
<evidence type="ECO:0000313" key="2">
    <source>
        <dbReference type="EMBL" id="MBD2723441.1"/>
    </source>
</evidence>
<organism evidence="2 3">
    <name type="scientific">Hymenobacter armeniacus</name>
    <dbReference type="NCBI Taxonomy" id="2771358"/>
    <lineage>
        <taxon>Bacteria</taxon>
        <taxon>Pseudomonadati</taxon>
        <taxon>Bacteroidota</taxon>
        <taxon>Cytophagia</taxon>
        <taxon>Cytophagales</taxon>
        <taxon>Hymenobacteraceae</taxon>
        <taxon>Hymenobacter</taxon>
    </lineage>
</organism>
<comment type="caution">
    <text evidence="2">The sequence shown here is derived from an EMBL/GenBank/DDBJ whole genome shotgun (WGS) entry which is preliminary data.</text>
</comment>
<dbReference type="Proteomes" id="UP000606003">
    <property type="component" value="Unassembled WGS sequence"/>
</dbReference>
<feature type="transmembrane region" description="Helical" evidence="1">
    <location>
        <begin position="209"/>
        <end position="226"/>
    </location>
</feature>
<evidence type="ECO:0000313" key="3">
    <source>
        <dbReference type="Proteomes" id="UP000606003"/>
    </source>
</evidence>
<feature type="transmembrane region" description="Helical" evidence="1">
    <location>
        <begin position="128"/>
        <end position="149"/>
    </location>
</feature>
<accession>A0ABR8JTY6</accession>
<feature type="transmembrane region" description="Helical" evidence="1">
    <location>
        <begin position="48"/>
        <end position="66"/>
    </location>
</feature>
<feature type="transmembrane region" description="Helical" evidence="1">
    <location>
        <begin position="340"/>
        <end position="360"/>
    </location>
</feature>
<evidence type="ECO:0008006" key="4">
    <source>
        <dbReference type="Google" id="ProtNLM"/>
    </source>
</evidence>
<keyword evidence="1" id="KW-1133">Transmembrane helix</keyword>
<sequence>MKSRIAHPYSLLAILLLFVLMVQARLWAPYWDTHNVQAILTWDAMGYYIYLPAHFIYHDLGHMAFAQDIMREYQPSSSFYQAFQVPGGPEGQLVTKYTCGLALFWTPFFFLGHWAAGWLGYPQDGFSPPYQVAIAFGGLLFALLGMGLLRRVLLRYFSDVVTTLVLVLLVLGSNYFQYAVFDAAMAHNYLFTGYALLLWLTIRWHERPTRLGAFFIGLTLGLLVLIRPSEAVAAVIPLLWNVGSWAAVRAKLELLKERWVDVLLLVLGGVLGVLPQALYWHWATGHFLFYSYGDQHFSFFKPHLWEVLFSFRKGWLIYSPLLLLPLAGLAALWRMHRAIAVPVLAFTVLNLWVVSAWDIWWYGGSIGQRALVQSYAVLALPYAAAVAWLLVPERRPALRVAAVVAAVLLVDLNLFQHWQYMRSIIHPEEMNRRYYFAVFNKTMPTQSDFALLDVKSHLPESERHYTPQLLGKLDFDNQPVDAASGISADQGYFSRQSFHADPAHAYGPALTLKLMDKGLQPGQYIRASCRVFSDYGAWGNKLVMTVERNGKNIAWDAVRLQNNLSVNRAWNLVHFDVPLPADALPDDIIKVYVLSDSGSSCYIDDVQAELMKPKSSW</sequence>
<protein>
    <recommendedName>
        <fullName evidence="4">Glycosyltransferase RgtA/B/C/D-like domain-containing protein</fullName>
    </recommendedName>
</protein>
<feature type="transmembrane region" description="Helical" evidence="1">
    <location>
        <begin position="184"/>
        <end position="202"/>
    </location>
</feature>
<proteinExistence type="predicted"/>
<feature type="transmembrane region" description="Helical" evidence="1">
    <location>
        <begin position="315"/>
        <end position="333"/>
    </location>
</feature>
<gene>
    <name evidence="2" type="ORF">IC234_15025</name>
</gene>
<feature type="transmembrane region" description="Helical" evidence="1">
    <location>
        <begin position="97"/>
        <end position="116"/>
    </location>
</feature>
<feature type="transmembrane region" description="Helical" evidence="1">
    <location>
        <begin position="372"/>
        <end position="391"/>
    </location>
</feature>
<feature type="transmembrane region" description="Helical" evidence="1">
    <location>
        <begin position="262"/>
        <end position="282"/>
    </location>
</feature>
<keyword evidence="1" id="KW-0472">Membrane</keyword>
<name>A0ABR8JTY6_9BACT</name>
<keyword evidence="1" id="KW-0812">Transmembrane</keyword>
<dbReference type="EMBL" id="JACXAC010000005">
    <property type="protein sequence ID" value="MBD2723441.1"/>
    <property type="molecule type" value="Genomic_DNA"/>
</dbReference>
<evidence type="ECO:0000256" key="1">
    <source>
        <dbReference type="SAM" id="Phobius"/>
    </source>
</evidence>